<gene>
    <name evidence="2" type="ORF">MWH18_16880</name>
</gene>
<dbReference type="Proteomes" id="UP001055514">
    <property type="component" value="Chromosome"/>
</dbReference>
<evidence type="ECO:0000259" key="1">
    <source>
        <dbReference type="Pfam" id="PF13280"/>
    </source>
</evidence>
<organism evidence="2 3">
    <name type="scientific">Acinetobacter pittii</name>
    <name type="common">Acinetobacter genomosp. 3</name>
    <dbReference type="NCBI Taxonomy" id="48296"/>
    <lineage>
        <taxon>Bacteria</taxon>
        <taxon>Pseudomonadati</taxon>
        <taxon>Pseudomonadota</taxon>
        <taxon>Gammaproteobacteria</taxon>
        <taxon>Moraxellales</taxon>
        <taxon>Moraxellaceae</taxon>
        <taxon>Acinetobacter</taxon>
        <taxon>Acinetobacter calcoaceticus/baumannii complex</taxon>
    </lineage>
</organism>
<sequence length="177" mass="21267">MIELLFVCLIIWMLYAWKTGKFSKENQEKNRAEFRKDWLELKQDLKKAFTNSKSIEEDKLKLQAKKDYEYTLKILGKSKTSSSSDNHHTFSESLDEPDFEILYSSYNNPASYRKIKIIDLYNKKYDGEYYTYIDAYCFSAEDERTFRLDRIEQVEELSSGKIFFSQHEIEKIFKRNC</sequence>
<reference evidence="2" key="1">
    <citation type="submission" date="2022-04" db="EMBL/GenBank/DDBJ databases">
        <title>Emergence of ST220 Acinetobacter pittii strain in bloodstream infection, which co-producing chromosomal NDM-1 and OXA-820 carbapenemases.</title>
        <authorList>
            <person name="Tian C."/>
            <person name="Xing M."/>
            <person name="Fu L."/>
            <person name="Xia D."/>
        </authorList>
    </citation>
    <scope>NUCLEOTIDE SEQUENCE</scope>
    <source>
        <strain evidence="2">TCM</strain>
    </source>
</reference>
<dbReference type="AlphaFoldDB" id="A0AAE9M829"/>
<dbReference type="RefSeq" id="WP_126117724.1">
    <property type="nucleotide sequence ID" value="NZ_CP029610.1"/>
</dbReference>
<protein>
    <submittedName>
        <fullName evidence="2">WYL domain-containing protein</fullName>
    </submittedName>
</protein>
<dbReference type="PROSITE" id="PS52050">
    <property type="entry name" value="WYL"/>
    <property type="match status" value="1"/>
</dbReference>
<proteinExistence type="predicted"/>
<feature type="domain" description="WYL" evidence="1">
    <location>
        <begin position="100"/>
        <end position="155"/>
    </location>
</feature>
<dbReference type="Pfam" id="PF13280">
    <property type="entry name" value="WYL"/>
    <property type="match status" value="1"/>
</dbReference>
<evidence type="ECO:0000313" key="3">
    <source>
        <dbReference type="Proteomes" id="UP001055514"/>
    </source>
</evidence>
<evidence type="ECO:0000313" key="2">
    <source>
        <dbReference type="EMBL" id="USU93996.1"/>
    </source>
</evidence>
<dbReference type="InterPro" id="IPR026881">
    <property type="entry name" value="WYL_dom"/>
</dbReference>
<dbReference type="EMBL" id="CP095407">
    <property type="protein sequence ID" value="USU93996.1"/>
    <property type="molecule type" value="Genomic_DNA"/>
</dbReference>
<name>A0AAE9M829_ACIPI</name>
<accession>A0AAE9M829</accession>